<feature type="domain" description="N-acetyltransferase" evidence="1">
    <location>
        <begin position="11"/>
        <end position="173"/>
    </location>
</feature>
<sequence length="178" mass="20439">MLMPEMETERLIIRSTREADGPDCLSLWLDEEVGRYLADPPREKASEKYLNFAVGIENSTSWYPMVMIHKESGEFLGTCSVVPREDGACWDFGYCIRQKYWRQGYGTETLRRLIRQGVENGVRSFTADVAVENAGSNTLLQKLGFRIWKSGSTFQKSGTDIIYPEYTYRLDLPQTNIL</sequence>
<dbReference type="GO" id="GO:0016747">
    <property type="term" value="F:acyltransferase activity, transferring groups other than amino-acyl groups"/>
    <property type="evidence" value="ECO:0007669"/>
    <property type="project" value="InterPro"/>
</dbReference>
<reference evidence="2" key="2">
    <citation type="submission" date="2021-04" db="EMBL/GenBank/DDBJ databases">
        <authorList>
            <person name="Gilroy R."/>
        </authorList>
    </citation>
    <scope>NUCLEOTIDE SEQUENCE</scope>
    <source>
        <strain evidence="2">CHK183-1962</strain>
    </source>
</reference>
<gene>
    <name evidence="2" type="ORF">H9734_09960</name>
</gene>
<dbReference type="Proteomes" id="UP000886890">
    <property type="component" value="Unassembled WGS sequence"/>
</dbReference>
<dbReference type="InterPro" id="IPR051531">
    <property type="entry name" value="N-acetyltransferase"/>
</dbReference>
<evidence type="ECO:0000313" key="3">
    <source>
        <dbReference type="Proteomes" id="UP000886890"/>
    </source>
</evidence>
<name>A0A9D1XF21_9FIRM</name>
<dbReference type="PANTHER" id="PTHR43792:SF1">
    <property type="entry name" value="N-ACETYLTRANSFERASE DOMAIN-CONTAINING PROTEIN"/>
    <property type="match status" value="1"/>
</dbReference>
<evidence type="ECO:0000313" key="2">
    <source>
        <dbReference type="EMBL" id="HIX77902.1"/>
    </source>
</evidence>
<dbReference type="InterPro" id="IPR000182">
    <property type="entry name" value="GNAT_dom"/>
</dbReference>
<proteinExistence type="predicted"/>
<comment type="caution">
    <text evidence="2">The sequence shown here is derived from an EMBL/GenBank/DDBJ whole genome shotgun (WGS) entry which is preliminary data.</text>
</comment>
<dbReference type="InterPro" id="IPR016181">
    <property type="entry name" value="Acyl_CoA_acyltransferase"/>
</dbReference>
<dbReference type="Pfam" id="PF13302">
    <property type="entry name" value="Acetyltransf_3"/>
    <property type="match status" value="1"/>
</dbReference>
<protein>
    <submittedName>
        <fullName evidence="2">GNAT family N-acetyltransferase</fullName>
    </submittedName>
</protein>
<dbReference type="AlphaFoldDB" id="A0A9D1XF21"/>
<dbReference type="CDD" id="cd04301">
    <property type="entry name" value="NAT_SF"/>
    <property type="match status" value="1"/>
</dbReference>
<reference evidence="2" key="1">
    <citation type="journal article" date="2021" name="PeerJ">
        <title>Extensive microbial diversity within the chicken gut microbiome revealed by metagenomics and culture.</title>
        <authorList>
            <person name="Gilroy R."/>
            <person name="Ravi A."/>
            <person name="Getino M."/>
            <person name="Pursley I."/>
            <person name="Horton D.L."/>
            <person name="Alikhan N.F."/>
            <person name="Baker D."/>
            <person name="Gharbi K."/>
            <person name="Hall N."/>
            <person name="Watson M."/>
            <person name="Adriaenssens E.M."/>
            <person name="Foster-Nyarko E."/>
            <person name="Jarju S."/>
            <person name="Secka A."/>
            <person name="Antonio M."/>
            <person name="Oren A."/>
            <person name="Chaudhuri R.R."/>
            <person name="La Ragione R."/>
            <person name="Hildebrand F."/>
            <person name="Pallen M.J."/>
        </authorList>
    </citation>
    <scope>NUCLEOTIDE SEQUENCE</scope>
    <source>
        <strain evidence="2">CHK183-1962</strain>
    </source>
</reference>
<evidence type="ECO:0000259" key="1">
    <source>
        <dbReference type="PROSITE" id="PS51186"/>
    </source>
</evidence>
<dbReference type="EMBL" id="DXEK01000163">
    <property type="protein sequence ID" value="HIX77902.1"/>
    <property type="molecule type" value="Genomic_DNA"/>
</dbReference>
<accession>A0A9D1XF21</accession>
<organism evidence="2 3">
    <name type="scientific">Candidatus Fusicatenibacter merdavium</name>
    <dbReference type="NCBI Taxonomy" id="2838600"/>
    <lineage>
        <taxon>Bacteria</taxon>
        <taxon>Bacillati</taxon>
        <taxon>Bacillota</taxon>
        <taxon>Clostridia</taxon>
        <taxon>Lachnospirales</taxon>
        <taxon>Lachnospiraceae</taxon>
        <taxon>Fusicatenibacter</taxon>
    </lineage>
</organism>
<dbReference type="Gene3D" id="3.40.630.30">
    <property type="match status" value="1"/>
</dbReference>
<dbReference type="PROSITE" id="PS51186">
    <property type="entry name" value="GNAT"/>
    <property type="match status" value="1"/>
</dbReference>
<dbReference type="PANTHER" id="PTHR43792">
    <property type="entry name" value="GNAT FAMILY, PUTATIVE (AFU_ORTHOLOGUE AFUA_3G00765)-RELATED-RELATED"/>
    <property type="match status" value="1"/>
</dbReference>
<dbReference type="SUPFAM" id="SSF55729">
    <property type="entry name" value="Acyl-CoA N-acyltransferases (Nat)"/>
    <property type="match status" value="1"/>
</dbReference>